<gene>
    <name evidence="1" type="ORF">U14_02370</name>
</gene>
<dbReference type="STRING" id="1499966.U14_02370"/>
<reference evidence="1" key="1">
    <citation type="journal article" date="2015" name="PeerJ">
        <title>First genomic representation of candidate bacterial phylum KSB3 points to enhanced environmental sensing as a trigger of wastewater bulking.</title>
        <authorList>
            <person name="Sekiguchi Y."/>
            <person name="Ohashi A."/>
            <person name="Parks D.H."/>
            <person name="Yamauchi T."/>
            <person name="Tyson G.W."/>
            <person name="Hugenholtz P."/>
        </authorList>
    </citation>
    <scope>NUCLEOTIDE SEQUENCE [LARGE SCALE GENOMIC DNA]</scope>
</reference>
<dbReference type="EMBL" id="DF820456">
    <property type="protein sequence ID" value="GAK51128.1"/>
    <property type="molecule type" value="Genomic_DNA"/>
</dbReference>
<evidence type="ECO:0000313" key="1">
    <source>
        <dbReference type="EMBL" id="GAK51128.1"/>
    </source>
</evidence>
<name>A0A0S6VU82_9BACT</name>
<dbReference type="AlphaFoldDB" id="A0A0S6VU82"/>
<evidence type="ECO:0000313" key="2">
    <source>
        <dbReference type="Proteomes" id="UP000030700"/>
    </source>
</evidence>
<dbReference type="HOGENOM" id="CLU_3077089_0_0_0"/>
<proteinExistence type="predicted"/>
<protein>
    <submittedName>
        <fullName evidence="1">Uncharacterized protein</fullName>
    </submittedName>
</protein>
<keyword evidence="2" id="KW-1185">Reference proteome</keyword>
<organism evidence="1">
    <name type="scientific">Candidatus Moduliflexus flocculans</name>
    <dbReference type="NCBI Taxonomy" id="1499966"/>
    <lineage>
        <taxon>Bacteria</taxon>
        <taxon>Candidatus Moduliflexota</taxon>
        <taxon>Candidatus Moduliflexia</taxon>
        <taxon>Candidatus Moduliflexales</taxon>
        <taxon>Candidatus Moduliflexaceae</taxon>
    </lineage>
</organism>
<sequence>MRLTEDLPIISLYFYNYLGVPKLTLAARRSRAKENAISLIRAAKASFGTPES</sequence>
<dbReference type="Proteomes" id="UP000030700">
    <property type="component" value="Unassembled WGS sequence"/>
</dbReference>
<accession>A0A0S6VU82</accession>